<dbReference type="GO" id="GO:0016740">
    <property type="term" value="F:transferase activity"/>
    <property type="evidence" value="ECO:0007669"/>
    <property type="project" value="UniProtKB-KW"/>
</dbReference>
<dbReference type="AlphaFoldDB" id="A0A2H9P9L1"/>
<evidence type="ECO:0000313" key="2">
    <source>
        <dbReference type="Proteomes" id="UP000234145"/>
    </source>
</evidence>
<sequence length="355" mass="41799">MRFTFTAKKFPSIKLDYLKTLTDDMGLLQHGKYSIPDRKSGYTTDDNARALIVVLNHHNLLNDDESADLAGAYLEFLYYAQREDGKFHNLVDYRRDFLDEEGSEDSQGRALWGCGCTLDAKIYHNVQKLAKELFEKSVTWSLDFKSFRARAYTIFGLYHYYRKYPQQDILEKMKFLLKPLEEVYQRESSKTQEWKWFEPYLTYDNARLSQAFFCLYEVTKEKKYLQIGLESLEFLSKLSFVDNKLVLIGQEKWYQKDGKKSLYDQQPIDAAAMVELNFQAYRITKDKKYKEKAFVSFEWFLGRNIQNAVIYDEQVGACFDGLTPEGVNLNQGAESTVSYLLARLNIEEMIRNRKY</sequence>
<dbReference type="SUPFAM" id="SSF48208">
    <property type="entry name" value="Six-hairpin glycosidases"/>
    <property type="match status" value="1"/>
</dbReference>
<evidence type="ECO:0000313" key="1">
    <source>
        <dbReference type="EMBL" id="PIZ14932.1"/>
    </source>
</evidence>
<keyword evidence="1" id="KW-0808">Transferase</keyword>
<dbReference type="GO" id="GO:0005975">
    <property type="term" value="P:carbohydrate metabolic process"/>
    <property type="evidence" value="ECO:0007669"/>
    <property type="project" value="InterPro"/>
</dbReference>
<accession>A0A2H9P9L1</accession>
<dbReference type="EMBL" id="PFMS01000117">
    <property type="protein sequence ID" value="PIZ14932.1"/>
    <property type="molecule type" value="Genomic_DNA"/>
</dbReference>
<organism evidence="1 2">
    <name type="scientific">Candidatus Desantisbacteria bacterium CG_4_10_14_0_8_um_filter_39_17</name>
    <dbReference type="NCBI Taxonomy" id="1974542"/>
    <lineage>
        <taxon>Bacteria</taxon>
        <taxon>Candidatus Desantisiibacteriota</taxon>
    </lineage>
</organism>
<name>A0A2H9P9L1_9BACT</name>
<protein>
    <submittedName>
        <fullName evidence="1">Glycosyltransferase</fullName>
    </submittedName>
</protein>
<comment type="caution">
    <text evidence="1">The sequence shown here is derived from an EMBL/GenBank/DDBJ whole genome shotgun (WGS) entry which is preliminary data.</text>
</comment>
<dbReference type="Gene3D" id="1.50.10.20">
    <property type="match status" value="1"/>
</dbReference>
<gene>
    <name evidence="1" type="ORF">COY51_06975</name>
</gene>
<reference evidence="2" key="1">
    <citation type="submission" date="2017-09" db="EMBL/GenBank/DDBJ databases">
        <title>Depth-based differentiation of microbial function through sediment-hosted aquifers and enrichment of novel symbionts in the deep terrestrial subsurface.</title>
        <authorList>
            <person name="Probst A.J."/>
            <person name="Ladd B."/>
            <person name="Jarett J.K."/>
            <person name="Geller-Mcgrath D.E."/>
            <person name="Sieber C.M.K."/>
            <person name="Emerson J.B."/>
            <person name="Anantharaman K."/>
            <person name="Thomas B.C."/>
            <person name="Malmstrom R."/>
            <person name="Stieglmeier M."/>
            <person name="Klingl A."/>
            <person name="Woyke T."/>
            <person name="Ryan C.M."/>
            <person name="Banfield J.F."/>
        </authorList>
    </citation>
    <scope>NUCLEOTIDE SEQUENCE [LARGE SCALE GENOMIC DNA]</scope>
</reference>
<dbReference type="InterPro" id="IPR008928">
    <property type="entry name" value="6-hairpin_glycosidase_sf"/>
</dbReference>
<proteinExistence type="predicted"/>
<dbReference type="Proteomes" id="UP000234145">
    <property type="component" value="Unassembled WGS sequence"/>
</dbReference>